<keyword evidence="4" id="KW-0804">Transcription</keyword>
<feature type="domain" description="HTH tetR-type" evidence="7">
    <location>
        <begin position="31"/>
        <end position="91"/>
    </location>
</feature>
<reference evidence="8 9" key="1">
    <citation type="submission" date="2020-01" db="EMBL/GenBank/DDBJ databases">
        <title>Insect and environment-associated Actinomycetes.</title>
        <authorList>
            <person name="Currrie C."/>
            <person name="Chevrette M."/>
            <person name="Carlson C."/>
            <person name="Stubbendieck R."/>
            <person name="Wendt-Pienkowski E."/>
        </authorList>
    </citation>
    <scope>NUCLEOTIDE SEQUENCE [LARGE SCALE GENOMIC DNA]</scope>
    <source>
        <strain evidence="8 9">SID8386</strain>
    </source>
</reference>
<sequence>MASQPQAARKSRKKSAAAPPENSSTGSRRKQLMENDVLEHATRLFAERGFNGTSLQDVADAMGLKRPALYYYFKNKDDLLDRLIAEATSEPARDLNQIAARSDLDAPARLHAAARHMVLWVTSNRDRFLLLVKSESDLTPASARKFNEGRRAALDAVRSIIQEGIDSGHFRPVDAKVAAFGVWGICNWAAWWHRPDGGIPTEAVADQLAEMAVAGVQRAERQESTVVSPRTVVAALREQLDQLEKALSRNDSV</sequence>
<evidence type="ECO:0000259" key="7">
    <source>
        <dbReference type="PROSITE" id="PS50977"/>
    </source>
</evidence>
<evidence type="ECO:0000256" key="2">
    <source>
        <dbReference type="ARBA" id="ARBA00023015"/>
    </source>
</evidence>
<dbReference type="EMBL" id="JAAGNC010000061">
    <property type="protein sequence ID" value="NEC55751.1"/>
    <property type="molecule type" value="Genomic_DNA"/>
</dbReference>
<accession>A0ABX0BSB0</accession>
<organism evidence="8 9">
    <name type="scientific">Amycolatopsis rubida</name>
    <dbReference type="NCBI Taxonomy" id="112413"/>
    <lineage>
        <taxon>Bacteria</taxon>
        <taxon>Bacillati</taxon>
        <taxon>Actinomycetota</taxon>
        <taxon>Actinomycetes</taxon>
        <taxon>Pseudonocardiales</taxon>
        <taxon>Pseudonocardiaceae</taxon>
        <taxon>Amycolatopsis</taxon>
    </lineage>
</organism>
<evidence type="ECO:0000256" key="3">
    <source>
        <dbReference type="ARBA" id="ARBA00023125"/>
    </source>
</evidence>
<dbReference type="Gene3D" id="1.10.10.60">
    <property type="entry name" value="Homeodomain-like"/>
    <property type="match status" value="1"/>
</dbReference>
<dbReference type="InterPro" id="IPR036271">
    <property type="entry name" value="Tet_transcr_reg_TetR-rel_C_sf"/>
</dbReference>
<gene>
    <name evidence="8" type="ORF">G3I59_09140</name>
</gene>
<dbReference type="Pfam" id="PF17932">
    <property type="entry name" value="TetR_C_24"/>
    <property type="match status" value="1"/>
</dbReference>
<feature type="DNA-binding region" description="H-T-H motif" evidence="5">
    <location>
        <begin position="54"/>
        <end position="73"/>
    </location>
</feature>
<dbReference type="Proteomes" id="UP000470404">
    <property type="component" value="Unassembled WGS sequence"/>
</dbReference>
<proteinExistence type="predicted"/>
<dbReference type="RefSeq" id="WP_067581169.1">
    <property type="nucleotide sequence ID" value="NZ_JAAGNC010000061.1"/>
</dbReference>
<dbReference type="PROSITE" id="PS50977">
    <property type="entry name" value="HTH_TETR_2"/>
    <property type="match status" value="1"/>
</dbReference>
<dbReference type="InterPro" id="IPR050109">
    <property type="entry name" value="HTH-type_TetR-like_transc_reg"/>
</dbReference>
<dbReference type="SUPFAM" id="SSF48498">
    <property type="entry name" value="Tetracyclin repressor-like, C-terminal domain"/>
    <property type="match status" value="1"/>
</dbReference>
<evidence type="ECO:0000256" key="1">
    <source>
        <dbReference type="ARBA" id="ARBA00022491"/>
    </source>
</evidence>
<keyword evidence="3 5" id="KW-0238">DNA-binding</keyword>
<evidence type="ECO:0000313" key="9">
    <source>
        <dbReference type="Proteomes" id="UP000470404"/>
    </source>
</evidence>
<protein>
    <submittedName>
        <fullName evidence="8">TetR/AcrR family transcriptional regulator</fullName>
    </submittedName>
</protein>
<dbReference type="InterPro" id="IPR041490">
    <property type="entry name" value="KstR2_TetR_C"/>
</dbReference>
<comment type="caution">
    <text evidence="8">The sequence shown here is derived from an EMBL/GenBank/DDBJ whole genome shotgun (WGS) entry which is preliminary data.</text>
</comment>
<feature type="region of interest" description="Disordered" evidence="6">
    <location>
        <begin position="1"/>
        <end position="33"/>
    </location>
</feature>
<dbReference type="InterPro" id="IPR001647">
    <property type="entry name" value="HTH_TetR"/>
</dbReference>
<evidence type="ECO:0000256" key="5">
    <source>
        <dbReference type="PROSITE-ProRule" id="PRU00335"/>
    </source>
</evidence>
<dbReference type="InterPro" id="IPR009057">
    <property type="entry name" value="Homeodomain-like_sf"/>
</dbReference>
<dbReference type="PANTHER" id="PTHR30055">
    <property type="entry name" value="HTH-TYPE TRANSCRIPTIONAL REGULATOR RUTR"/>
    <property type="match status" value="1"/>
</dbReference>
<keyword evidence="9" id="KW-1185">Reference proteome</keyword>
<dbReference type="Gene3D" id="1.10.357.10">
    <property type="entry name" value="Tetracycline Repressor, domain 2"/>
    <property type="match status" value="1"/>
</dbReference>
<dbReference type="Pfam" id="PF00440">
    <property type="entry name" value="TetR_N"/>
    <property type="match status" value="1"/>
</dbReference>
<keyword evidence="2" id="KW-0805">Transcription regulation</keyword>
<name>A0ABX0BSB0_9PSEU</name>
<evidence type="ECO:0000256" key="4">
    <source>
        <dbReference type="ARBA" id="ARBA00023163"/>
    </source>
</evidence>
<dbReference type="PRINTS" id="PR00455">
    <property type="entry name" value="HTHTETR"/>
</dbReference>
<evidence type="ECO:0000313" key="8">
    <source>
        <dbReference type="EMBL" id="NEC55751.1"/>
    </source>
</evidence>
<evidence type="ECO:0000256" key="6">
    <source>
        <dbReference type="SAM" id="MobiDB-lite"/>
    </source>
</evidence>
<dbReference type="PANTHER" id="PTHR30055:SF175">
    <property type="entry name" value="HTH-TYPE TRANSCRIPTIONAL REPRESSOR KSTR2"/>
    <property type="match status" value="1"/>
</dbReference>
<keyword evidence="1" id="KW-0678">Repressor</keyword>
<dbReference type="SUPFAM" id="SSF46689">
    <property type="entry name" value="Homeodomain-like"/>
    <property type="match status" value="1"/>
</dbReference>